<evidence type="ECO:0000313" key="1">
    <source>
        <dbReference type="EMBL" id="MFC3265692.1"/>
    </source>
</evidence>
<accession>A0ABV7LDS6</accession>
<dbReference type="NCBIfam" id="TIGR02301">
    <property type="entry name" value="TIGR02301 family protein"/>
    <property type="match status" value="1"/>
</dbReference>
<keyword evidence="2" id="KW-1185">Reference proteome</keyword>
<evidence type="ECO:0000313" key="2">
    <source>
        <dbReference type="Proteomes" id="UP001595536"/>
    </source>
</evidence>
<gene>
    <name evidence="1" type="ORF">ACFOEX_04850</name>
</gene>
<comment type="caution">
    <text evidence="1">The sequence shown here is derived from an EMBL/GenBank/DDBJ whole genome shotgun (WGS) entry which is preliminary data.</text>
</comment>
<dbReference type="RefSeq" id="WP_376830933.1">
    <property type="nucleotide sequence ID" value="NZ_JBHLWR010000006.1"/>
</dbReference>
<dbReference type="Proteomes" id="UP001595536">
    <property type="component" value="Unassembled WGS sequence"/>
</dbReference>
<organism evidence="1 2">
    <name type="scientific">Camelimonas abortus</name>
    <dbReference type="NCBI Taxonomy" id="1017184"/>
    <lineage>
        <taxon>Bacteria</taxon>
        <taxon>Pseudomonadati</taxon>
        <taxon>Pseudomonadota</taxon>
        <taxon>Alphaproteobacteria</taxon>
        <taxon>Hyphomicrobiales</taxon>
        <taxon>Chelatococcaceae</taxon>
        <taxon>Camelimonas</taxon>
    </lineage>
</organism>
<dbReference type="Pfam" id="PF09539">
    <property type="entry name" value="DUF2385"/>
    <property type="match status" value="1"/>
</dbReference>
<name>A0ABV7LDS6_9HYPH</name>
<proteinExistence type="predicted"/>
<protein>
    <submittedName>
        <fullName evidence="1">TIGR02301 family protein</fullName>
    </submittedName>
</protein>
<dbReference type="InterPro" id="IPR012645">
    <property type="entry name" value="CHP02301"/>
</dbReference>
<reference evidence="2" key="1">
    <citation type="journal article" date="2019" name="Int. J. Syst. Evol. Microbiol.">
        <title>The Global Catalogue of Microorganisms (GCM) 10K type strain sequencing project: providing services to taxonomists for standard genome sequencing and annotation.</title>
        <authorList>
            <consortium name="The Broad Institute Genomics Platform"/>
            <consortium name="The Broad Institute Genome Sequencing Center for Infectious Disease"/>
            <person name="Wu L."/>
            <person name="Ma J."/>
        </authorList>
    </citation>
    <scope>NUCLEOTIDE SEQUENCE [LARGE SCALE GENOMIC DNA]</scope>
    <source>
        <strain evidence="2">CCM 7941</strain>
    </source>
</reference>
<sequence>MQATTERGGRMGPPGHGWRRLARAGAVAAWTIGWAALAASAPPPATAASTAAQVDRSMARLAEIMGALSWLRQLCGAADALKWRERLQALADAESGAPMRRELLVSAFNAGRSAYSLSHRRCTPATTQVITRYLAEGEELARALAALARR</sequence>
<dbReference type="EMBL" id="JBHRUV010000019">
    <property type="protein sequence ID" value="MFC3265692.1"/>
    <property type="molecule type" value="Genomic_DNA"/>
</dbReference>